<sequence length="230" mass="26616">MQGKAIIFFLNLKLLVILLVAGCGLIQQNPHQNHIPDSKCNLDEIVTELTPQGWKIHDKILWFTPENLYELINGRAEFYLAYDMVRMNFTRFEKNDDSDIFINVSVYDMGTPTNAFGVFSTERSQVSKELKIGRGAYRSGTDYYMWKGRYYVQTIPSNDSVELKLIAMELAKKLDDLLWDSGEPVWGLSALPKENLIPQSVRYYLVDAMALDFMKNTYLARYKRNQTQGR</sequence>
<keyword evidence="1" id="KW-1133">Transmembrane helix</keyword>
<dbReference type="Pfam" id="PF20244">
    <property type="entry name" value="DUF6599"/>
    <property type="match status" value="1"/>
</dbReference>
<evidence type="ECO:0000313" key="2">
    <source>
        <dbReference type="EMBL" id="GAH54287.1"/>
    </source>
</evidence>
<keyword evidence="1" id="KW-0812">Transmembrane</keyword>
<keyword evidence="1" id="KW-0472">Membrane</keyword>
<name>X1GAM4_9ZZZZ</name>
<reference evidence="2" key="1">
    <citation type="journal article" date="2014" name="Front. Microbiol.">
        <title>High frequency of phylogenetically diverse reductive dehalogenase-homologous genes in deep subseafloor sedimentary metagenomes.</title>
        <authorList>
            <person name="Kawai M."/>
            <person name="Futagami T."/>
            <person name="Toyoda A."/>
            <person name="Takaki Y."/>
            <person name="Nishi S."/>
            <person name="Hori S."/>
            <person name="Arai W."/>
            <person name="Tsubouchi T."/>
            <person name="Morono Y."/>
            <person name="Uchiyama I."/>
            <person name="Ito T."/>
            <person name="Fujiyama A."/>
            <person name="Inagaki F."/>
            <person name="Takami H."/>
        </authorList>
    </citation>
    <scope>NUCLEOTIDE SEQUENCE</scope>
    <source>
        <strain evidence="2">Expedition CK06-06</strain>
    </source>
</reference>
<feature type="transmembrane region" description="Helical" evidence="1">
    <location>
        <begin position="6"/>
        <end position="26"/>
    </location>
</feature>
<dbReference type="AlphaFoldDB" id="X1GAM4"/>
<dbReference type="EMBL" id="BARU01016930">
    <property type="protein sequence ID" value="GAH54287.1"/>
    <property type="molecule type" value="Genomic_DNA"/>
</dbReference>
<organism evidence="2">
    <name type="scientific">marine sediment metagenome</name>
    <dbReference type="NCBI Taxonomy" id="412755"/>
    <lineage>
        <taxon>unclassified sequences</taxon>
        <taxon>metagenomes</taxon>
        <taxon>ecological metagenomes</taxon>
    </lineage>
</organism>
<accession>X1GAM4</accession>
<protein>
    <submittedName>
        <fullName evidence="2">Uncharacterized protein</fullName>
    </submittedName>
</protein>
<proteinExistence type="predicted"/>
<evidence type="ECO:0000256" key="1">
    <source>
        <dbReference type="SAM" id="Phobius"/>
    </source>
</evidence>
<feature type="non-terminal residue" evidence="2">
    <location>
        <position position="230"/>
    </location>
</feature>
<comment type="caution">
    <text evidence="2">The sequence shown here is derived from an EMBL/GenBank/DDBJ whole genome shotgun (WGS) entry which is preliminary data.</text>
</comment>
<dbReference type="InterPro" id="IPR046534">
    <property type="entry name" value="DUF6599"/>
</dbReference>
<gene>
    <name evidence="2" type="ORF">S03H2_28108</name>
</gene>